<dbReference type="Proteomes" id="UP001066276">
    <property type="component" value="Chromosome 7"/>
</dbReference>
<dbReference type="PANTHER" id="PTHR10751">
    <property type="entry name" value="GUANYLATE BINDING PROTEIN"/>
    <property type="match status" value="1"/>
</dbReference>
<dbReference type="GO" id="GO:0005525">
    <property type="term" value="F:GTP binding"/>
    <property type="evidence" value="ECO:0007669"/>
    <property type="project" value="InterPro"/>
</dbReference>
<accession>A0AAV7Q069</accession>
<organism evidence="2 3">
    <name type="scientific">Pleurodeles waltl</name>
    <name type="common">Iberian ribbed newt</name>
    <dbReference type="NCBI Taxonomy" id="8319"/>
    <lineage>
        <taxon>Eukaryota</taxon>
        <taxon>Metazoa</taxon>
        <taxon>Chordata</taxon>
        <taxon>Craniata</taxon>
        <taxon>Vertebrata</taxon>
        <taxon>Euteleostomi</taxon>
        <taxon>Amphibia</taxon>
        <taxon>Batrachia</taxon>
        <taxon>Caudata</taxon>
        <taxon>Salamandroidea</taxon>
        <taxon>Salamandridae</taxon>
        <taxon>Pleurodelinae</taxon>
        <taxon>Pleurodeles</taxon>
    </lineage>
</organism>
<comment type="caution">
    <text evidence="2">The sequence shown here is derived from an EMBL/GenBank/DDBJ whole genome shotgun (WGS) entry which is preliminary data.</text>
</comment>
<evidence type="ECO:0000259" key="1">
    <source>
        <dbReference type="Pfam" id="PF02841"/>
    </source>
</evidence>
<dbReference type="AlphaFoldDB" id="A0AAV7Q069"/>
<dbReference type="Pfam" id="PF02841">
    <property type="entry name" value="GBP_C"/>
    <property type="match status" value="1"/>
</dbReference>
<dbReference type="GO" id="GO:0003924">
    <property type="term" value="F:GTPase activity"/>
    <property type="evidence" value="ECO:0007669"/>
    <property type="project" value="InterPro"/>
</dbReference>
<gene>
    <name evidence="2" type="ORF">NDU88_011242</name>
</gene>
<keyword evidence="3" id="KW-1185">Reference proteome</keyword>
<sequence length="223" mass="24933">MAEVKRGKDGYQLNGRMFSSLAQTYVETILSGVVPCLENAVLSLATIENEAAVKEAAGHYASQMHQLVKFPAEVQELSYLHGKCEAEALQVYMRQSFKDENGQYQHQLMCEIAEQYGNLLVKNEDVSLDKCRSLLRDLSVILETNLRGGAYTQPGGYEIYTRDRDQVVMQLQASPNKGVKVTQAKFSSAKLIAPGEKGRVGLTEQEKKVTEEKNLQVEKLLRD</sequence>
<proteinExistence type="predicted"/>
<dbReference type="Gene3D" id="1.20.1000.10">
    <property type="entry name" value="Guanylate-binding protein, C-terminal domain"/>
    <property type="match status" value="1"/>
</dbReference>
<reference evidence="2" key="1">
    <citation type="journal article" date="2022" name="bioRxiv">
        <title>Sequencing and chromosome-scale assembly of the giantPleurodeles waltlgenome.</title>
        <authorList>
            <person name="Brown T."/>
            <person name="Elewa A."/>
            <person name="Iarovenko S."/>
            <person name="Subramanian E."/>
            <person name="Araus A.J."/>
            <person name="Petzold A."/>
            <person name="Susuki M."/>
            <person name="Suzuki K.-i.T."/>
            <person name="Hayashi T."/>
            <person name="Toyoda A."/>
            <person name="Oliveira C."/>
            <person name="Osipova E."/>
            <person name="Leigh N.D."/>
            <person name="Simon A."/>
            <person name="Yun M.H."/>
        </authorList>
    </citation>
    <scope>NUCLEOTIDE SEQUENCE</scope>
    <source>
        <strain evidence="2">20211129_DDA</strain>
        <tissue evidence="2">Liver</tissue>
    </source>
</reference>
<feature type="domain" description="Guanylate-binding protein/Atlastin C-terminal" evidence="1">
    <location>
        <begin position="10"/>
        <end position="183"/>
    </location>
</feature>
<protein>
    <recommendedName>
        <fullName evidence="1">Guanylate-binding protein/Atlastin C-terminal domain-containing protein</fullName>
    </recommendedName>
</protein>
<dbReference type="SUPFAM" id="SSF48340">
    <property type="entry name" value="Interferon-induced guanylate-binding protein 1 (GBP1), C-terminal domain"/>
    <property type="match status" value="1"/>
</dbReference>
<name>A0AAV7Q069_PLEWA</name>
<evidence type="ECO:0000313" key="2">
    <source>
        <dbReference type="EMBL" id="KAJ1132941.1"/>
    </source>
</evidence>
<dbReference type="InterPro" id="IPR036543">
    <property type="entry name" value="Guanylate-bd_C_sf"/>
</dbReference>
<dbReference type="InterPro" id="IPR003191">
    <property type="entry name" value="Guanylate-bd/ATL_C"/>
</dbReference>
<evidence type="ECO:0000313" key="3">
    <source>
        <dbReference type="Proteomes" id="UP001066276"/>
    </source>
</evidence>
<dbReference type="EMBL" id="JANPWB010000011">
    <property type="protein sequence ID" value="KAJ1132941.1"/>
    <property type="molecule type" value="Genomic_DNA"/>
</dbReference>